<evidence type="ECO:0000259" key="2">
    <source>
        <dbReference type="SMART" id="SM00860"/>
    </source>
</evidence>
<dbReference type="InterPro" id="IPR018958">
    <property type="entry name" value="Knr4/Smi1-like_dom"/>
</dbReference>
<dbReference type="Pfam" id="PF09346">
    <property type="entry name" value="SMI1_KNR4"/>
    <property type="match status" value="1"/>
</dbReference>
<dbReference type="InterPro" id="IPR037883">
    <property type="entry name" value="Knr4/Smi1-like_sf"/>
</dbReference>
<organism evidence="3 4">
    <name type="scientific">Streptomyces buecherae</name>
    <dbReference type="NCBI Taxonomy" id="2763006"/>
    <lineage>
        <taxon>Bacteria</taxon>
        <taxon>Bacillati</taxon>
        <taxon>Actinomycetota</taxon>
        <taxon>Actinomycetes</taxon>
        <taxon>Kitasatosporales</taxon>
        <taxon>Streptomycetaceae</taxon>
        <taxon>Streptomyces</taxon>
    </lineage>
</organism>
<accession>A0A7H8NEJ1</accession>
<dbReference type="SMART" id="SM00860">
    <property type="entry name" value="SMI1_KNR4"/>
    <property type="match status" value="1"/>
</dbReference>
<protein>
    <submittedName>
        <fullName evidence="3">SMI1/KNR4 family protein</fullName>
    </submittedName>
</protein>
<feature type="compositionally biased region" description="Low complexity" evidence="1">
    <location>
        <begin position="207"/>
        <end position="216"/>
    </location>
</feature>
<keyword evidence="4" id="KW-1185">Reference proteome</keyword>
<evidence type="ECO:0000313" key="3">
    <source>
        <dbReference type="EMBL" id="QKW52893.1"/>
    </source>
</evidence>
<evidence type="ECO:0000313" key="4">
    <source>
        <dbReference type="Proteomes" id="UP000509303"/>
    </source>
</evidence>
<proteinExistence type="predicted"/>
<dbReference type="RefSeq" id="WP_176164603.1">
    <property type="nucleotide sequence ID" value="NZ_CP054929.1"/>
</dbReference>
<dbReference type="Proteomes" id="UP000509303">
    <property type="component" value="Chromosome"/>
</dbReference>
<reference evidence="3 4" key="1">
    <citation type="submission" date="2020-06" db="EMBL/GenBank/DDBJ databases">
        <title>Genome mining for natural products.</title>
        <authorList>
            <person name="Zhang B."/>
            <person name="Shi J."/>
            <person name="Ge H."/>
        </authorList>
    </citation>
    <scope>NUCLEOTIDE SEQUENCE [LARGE SCALE GENOMIC DNA]</scope>
    <source>
        <strain evidence="3 4">NA00687</strain>
    </source>
</reference>
<evidence type="ECO:0000256" key="1">
    <source>
        <dbReference type="SAM" id="MobiDB-lite"/>
    </source>
</evidence>
<feature type="domain" description="Knr4/Smi1-like" evidence="2">
    <location>
        <begin position="30"/>
        <end position="153"/>
    </location>
</feature>
<sequence>MGGQRVEAAWGRLGSWARTNAPSAYADGVQVSPAEIEEAGRALGVPFPEELVVLSLCRGRGGLDRLPGGALMDPDEILSRTLLMRDLLADAVSDGEAHDDYWHHAYLFFADDDVNGLAMDCRPGDGFGAVGLFNEYSGVSFDRAPSLAAYLEELANSLETGSAFDGYVPIAFDGGLLWEPAGAEREEPHPDPRSLLAVRAALARPAEQASAAAPARGPQPDPERRSPTPGAGAEQAGGASAPLFVRQVVRPAPQPGAWQNTDGDGRARYTCLSFVHGIDEDELLRRYGALTEPPHRWTRPDVVAAVERRCLPAVRIGRAAGGWVFAAEEWQDPIEPSGYGMRVETLRRLSAGTRAVALQIADLRMHVFDDGDIVSEFGTNLLWREGRADLFESAKERSGLEAHGLTARVRLALLRGLLRRELGIVLADHALHGPLTAAHFLPLLHDPPAASSFGEGMGRLLADVPDQRLRSALTGQVRHLAERSGLATYPEVGQALDDVGRGWTGPVDDDSPLGLRLRTVRAETQAIQRIRYVGRRGAPGEPTALNRVEELAWWRREEAASALHALVLLPPRVAAPVVQHARHTPHWRADLLAEVTAVCSG</sequence>
<dbReference type="SUPFAM" id="SSF160631">
    <property type="entry name" value="SMI1/KNR4-like"/>
    <property type="match status" value="1"/>
</dbReference>
<dbReference type="EMBL" id="CP054929">
    <property type="protein sequence ID" value="QKW52893.1"/>
    <property type="molecule type" value="Genomic_DNA"/>
</dbReference>
<name>A0A7H8NEJ1_9ACTN</name>
<gene>
    <name evidence="3" type="ORF">HUT08_28885</name>
</gene>
<dbReference type="AlphaFoldDB" id="A0A7H8NEJ1"/>
<feature type="region of interest" description="Disordered" evidence="1">
    <location>
        <begin position="207"/>
        <end position="238"/>
    </location>
</feature>